<sequence>MKDIPVFWRPKHRDARIEIRLTPAEQWSVAESAHRAGRRARTAFRPALTAAAEPDEAEALGLPAGAKVLRIGRTYFLGRAAVGAATSVLPAHLVPELAGRLPAGTSLHRALAEHCGREPEHVRSLVRLPVPTTGPAPVAGLPPNAPLARTLSLYRDRSTGRPLELLDRWMRLDHFDLVTGTG</sequence>
<dbReference type="AlphaFoldDB" id="A0A8G1XDF0"/>
<dbReference type="SMART" id="SM00866">
    <property type="entry name" value="UTRA"/>
    <property type="match status" value="1"/>
</dbReference>
<dbReference type="EMBL" id="RJVJ01000001">
    <property type="protein sequence ID" value="ROR46400.1"/>
    <property type="molecule type" value="Genomic_DNA"/>
</dbReference>
<comment type="caution">
    <text evidence="2">The sequence shown here is derived from an EMBL/GenBank/DDBJ whole genome shotgun (WGS) entry which is preliminary data.</text>
</comment>
<dbReference type="Pfam" id="PF07702">
    <property type="entry name" value="UTRA"/>
    <property type="match status" value="1"/>
</dbReference>
<organism evidence="2 3">
    <name type="scientific">Kitasatospora cineracea</name>
    <dbReference type="NCBI Taxonomy" id="88074"/>
    <lineage>
        <taxon>Bacteria</taxon>
        <taxon>Bacillati</taxon>
        <taxon>Actinomycetota</taxon>
        <taxon>Actinomycetes</taxon>
        <taxon>Kitasatosporales</taxon>
        <taxon>Streptomycetaceae</taxon>
        <taxon>Kitasatospora</taxon>
    </lineage>
</organism>
<evidence type="ECO:0000313" key="2">
    <source>
        <dbReference type="EMBL" id="ROR46400.1"/>
    </source>
</evidence>
<dbReference type="InterPro" id="IPR011663">
    <property type="entry name" value="UTRA"/>
</dbReference>
<feature type="domain" description="UbiC transcription regulator-associated" evidence="1">
    <location>
        <begin position="35"/>
        <end position="176"/>
    </location>
</feature>
<dbReference type="PANTHER" id="PTHR44846">
    <property type="entry name" value="MANNOSYL-D-GLYCERATE TRANSPORT/METABOLISM SYSTEM REPRESSOR MNGR-RELATED"/>
    <property type="match status" value="1"/>
</dbReference>
<dbReference type="PANTHER" id="PTHR44846:SF17">
    <property type="entry name" value="GNTR-FAMILY TRANSCRIPTIONAL REGULATOR"/>
    <property type="match status" value="1"/>
</dbReference>
<dbReference type="SUPFAM" id="SSF64288">
    <property type="entry name" value="Chorismate lyase-like"/>
    <property type="match status" value="1"/>
</dbReference>
<dbReference type="Gene3D" id="3.40.1410.10">
    <property type="entry name" value="Chorismate lyase-like"/>
    <property type="match status" value="1"/>
</dbReference>
<dbReference type="GO" id="GO:0045892">
    <property type="term" value="P:negative regulation of DNA-templated transcription"/>
    <property type="evidence" value="ECO:0007669"/>
    <property type="project" value="TreeGrafter"/>
</dbReference>
<evidence type="ECO:0000313" key="3">
    <source>
        <dbReference type="Proteomes" id="UP000267408"/>
    </source>
</evidence>
<dbReference type="InterPro" id="IPR050679">
    <property type="entry name" value="Bact_HTH_transcr_reg"/>
</dbReference>
<reference evidence="2 3" key="1">
    <citation type="submission" date="2018-11" db="EMBL/GenBank/DDBJ databases">
        <title>Sequencing the genomes of 1000 actinobacteria strains.</title>
        <authorList>
            <person name="Klenk H.-P."/>
        </authorList>
    </citation>
    <scope>NUCLEOTIDE SEQUENCE [LARGE SCALE GENOMIC DNA]</scope>
    <source>
        <strain evidence="2 3">DSM 44780</strain>
    </source>
</reference>
<name>A0A8G1XDF0_9ACTN</name>
<evidence type="ECO:0000259" key="1">
    <source>
        <dbReference type="SMART" id="SM00866"/>
    </source>
</evidence>
<gene>
    <name evidence="2" type="ORF">EDD39_4669</name>
</gene>
<dbReference type="GO" id="GO:0003677">
    <property type="term" value="F:DNA binding"/>
    <property type="evidence" value="ECO:0007669"/>
    <property type="project" value="InterPro"/>
</dbReference>
<protein>
    <submittedName>
        <fullName evidence="2">UTRA domain-containing protein</fullName>
    </submittedName>
</protein>
<dbReference type="Proteomes" id="UP000267408">
    <property type="component" value="Unassembled WGS sequence"/>
</dbReference>
<proteinExistence type="predicted"/>
<dbReference type="InterPro" id="IPR028978">
    <property type="entry name" value="Chorismate_lyase_/UTRA_dom_sf"/>
</dbReference>
<accession>A0A8G1XDF0</accession>